<evidence type="ECO:0000313" key="1">
    <source>
        <dbReference type="EMBL" id="EGH26946.1"/>
    </source>
</evidence>
<feature type="non-terminal residue" evidence="1">
    <location>
        <position position="35"/>
    </location>
</feature>
<gene>
    <name evidence="1" type="ORF">PSYMO_37881</name>
</gene>
<comment type="caution">
    <text evidence="1">The sequence shown here is derived from an EMBL/GenBank/DDBJ whole genome shotgun (WGS) entry which is preliminary data.</text>
</comment>
<accession>A0A656GLK7</accession>
<dbReference type="AlphaFoldDB" id="A0A656GLK7"/>
<reference evidence="1 2" key="1">
    <citation type="journal article" date="2011" name="PLoS Pathog.">
        <title>Dynamic evolution of pathogenicity revealed by sequencing and comparative genomics of 19 Pseudomonas syringae isolates.</title>
        <authorList>
            <person name="Baltrus D.A."/>
            <person name="Nishimura M.T."/>
            <person name="Romanchuk A."/>
            <person name="Chang J.H."/>
            <person name="Mukhtar M.S."/>
            <person name="Cherkis K."/>
            <person name="Roach J."/>
            <person name="Grant S.R."/>
            <person name="Jones C.D."/>
            <person name="Dangl J.L."/>
        </authorList>
    </citation>
    <scope>NUCLEOTIDE SEQUENCE [LARGE SCALE GENOMIC DNA]</scope>
    <source>
        <strain evidence="1 2">301020</strain>
    </source>
</reference>
<feature type="non-terminal residue" evidence="1">
    <location>
        <position position="1"/>
    </location>
</feature>
<name>A0A656GLK7_PSEA0</name>
<dbReference type="EMBL" id="AEAG01003092">
    <property type="protein sequence ID" value="EGH26946.1"/>
    <property type="molecule type" value="Genomic_DNA"/>
</dbReference>
<dbReference type="Proteomes" id="UP000003465">
    <property type="component" value="Unassembled WGS sequence"/>
</dbReference>
<sequence>FSKTGIGERRIIDKARDQGINFIEEQRAAVGKLEL</sequence>
<proteinExistence type="predicted"/>
<protein>
    <submittedName>
        <fullName evidence="1">Uncharacterized protein</fullName>
    </submittedName>
</protein>
<organism evidence="1 2">
    <name type="scientific">Pseudomonas amygdali pv. mori str. 301020</name>
    <dbReference type="NCBI Taxonomy" id="629261"/>
    <lineage>
        <taxon>Bacteria</taxon>
        <taxon>Pseudomonadati</taxon>
        <taxon>Pseudomonadota</taxon>
        <taxon>Gammaproteobacteria</taxon>
        <taxon>Pseudomonadales</taxon>
        <taxon>Pseudomonadaceae</taxon>
        <taxon>Pseudomonas</taxon>
        <taxon>Pseudomonas amygdali</taxon>
    </lineage>
</organism>
<evidence type="ECO:0000313" key="2">
    <source>
        <dbReference type="Proteomes" id="UP000003465"/>
    </source>
</evidence>